<dbReference type="InterPro" id="IPR050807">
    <property type="entry name" value="TransReg_Diox_bact_type"/>
</dbReference>
<dbReference type="Proteomes" id="UP000004910">
    <property type="component" value="Unassembled WGS sequence"/>
</dbReference>
<dbReference type="InterPro" id="IPR013096">
    <property type="entry name" value="Cupin_2"/>
</dbReference>
<dbReference type="STRING" id="428126.CLOSPI_01071"/>
<dbReference type="PANTHER" id="PTHR46797:SF2">
    <property type="entry name" value="TRANSCRIPTIONAL REGULATOR"/>
    <property type="match status" value="1"/>
</dbReference>
<dbReference type="PROSITE" id="PS50943">
    <property type="entry name" value="HTH_CROC1"/>
    <property type="match status" value="1"/>
</dbReference>
<evidence type="ECO:0000313" key="4">
    <source>
        <dbReference type="Proteomes" id="UP000004910"/>
    </source>
</evidence>
<dbReference type="EMBL" id="ABIK02000007">
    <property type="protein sequence ID" value="EDS75226.1"/>
    <property type="molecule type" value="Genomic_DNA"/>
</dbReference>
<dbReference type="PANTHER" id="PTHR46797">
    <property type="entry name" value="HTH-TYPE TRANSCRIPTIONAL REGULATOR"/>
    <property type="match status" value="1"/>
</dbReference>
<dbReference type="CDD" id="cd00093">
    <property type="entry name" value="HTH_XRE"/>
    <property type="match status" value="1"/>
</dbReference>
<dbReference type="InterPro" id="IPR011051">
    <property type="entry name" value="RmlC_Cupin_sf"/>
</dbReference>
<protein>
    <submittedName>
        <fullName evidence="3">Cupin domain protein</fullName>
    </submittedName>
</protein>
<keyword evidence="1" id="KW-0238">DNA-binding</keyword>
<dbReference type="SUPFAM" id="SSF51182">
    <property type="entry name" value="RmlC-like cupins"/>
    <property type="match status" value="1"/>
</dbReference>
<dbReference type="HOGENOM" id="CLU_085376_1_4_9"/>
<feature type="domain" description="HTH cro/C1-type" evidence="2">
    <location>
        <begin position="15"/>
        <end position="69"/>
    </location>
</feature>
<reference evidence="3" key="1">
    <citation type="submission" date="2008-02" db="EMBL/GenBank/DDBJ databases">
        <authorList>
            <person name="Fulton L."/>
            <person name="Clifton S."/>
            <person name="Fulton B."/>
            <person name="Xu J."/>
            <person name="Minx P."/>
            <person name="Pepin K.H."/>
            <person name="Johnson M."/>
            <person name="Thiruvilangam P."/>
            <person name="Bhonagiri V."/>
            <person name="Nash W.E."/>
            <person name="Mardis E.R."/>
            <person name="Wilson R.K."/>
        </authorList>
    </citation>
    <scope>NUCLEOTIDE SEQUENCE [LARGE SCALE GENOMIC DNA]</scope>
    <source>
        <strain evidence="3">DSM 1552</strain>
    </source>
</reference>
<dbReference type="InterPro" id="IPR010982">
    <property type="entry name" value="Lambda_DNA-bd_dom_sf"/>
</dbReference>
<dbReference type="eggNOG" id="COG1396">
    <property type="taxonomic scope" value="Bacteria"/>
</dbReference>
<evidence type="ECO:0000256" key="1">
    <source>
        <dbReference type="ARBA" id="ARBA00023125"/>
    </source>
</evidence>
<dbReference type="GO" id="GO:0003677">
    <property type="term" value="F:DNA binding"/>
    <property type="evidence" value="ECO:0007669"/>
    <property type="project" value="UniProtKB-KW"/>
</dbReference>
<dbReference type="Pfam" id="PF01381">
    <property type="entry name" value="HTH_3"/>
    <property type="match status" value="1"/>
</dbReference>
<sequence length="185" mass="20835">MLKIGGDIMDIGGKIKMLRQANGLTLEELANRSELTKGFLSQLERDLTSPSITTLEDILEALGTNLQEFFSEKPAEQIVFKKDDFFVNEQDDYIISYIIPNAQKNDMEPILIEIAPGKQSMALDPHEGQEFGYVVQGKVKLVYGENEFVLKKGETFYLKGLVSHYLVNNSETKAKVIWVSTPPVF</sequence>
<dbReference type="Pfam" id="PF07883">
    <property type="entry name" value="Cupin_2"/>
    <property type="match status" value="1"/>
</dbReference>
<dbReference type="Gene3D" id="2.60.120.10">
    <property type="entry name" value="Jelly Rolls"/>
    <property type="match status" value="1"/>
</dbReference>
<gene>
    <name evidence="3" type="ORF">CLOSPI_01071</name>
</gene>
<organism evidence="3 4">
    <name type="scientific">Thomasclavelia spiroformis DSM 1552</name>
    <dbReference type="NCBI Taxonomy" id="428126"/>
    <lineage>
        <taxon>Bacteria</taxon>
        <taxon>Bacillati</taxon>
        <taxon>Bacillota</taxon>
        <taxon>Erysipelotrichia</taxon>
        <taxon>Erysipelotrichales</taxon>
        <taxon>Coprobacillaceae</taxon>
        <taxon>Thomasclavelia</taxon>
    </lineage>
</organism>
<dbReference type="SUPFAM" id="SSF47413">
    <property type="entry name" value="lambda repressor-like DNA-binding domains"/>
    <property type="match status" value="1"/>
</dbReference>
<evidence type="ECO:0000313" key="3">
    <source>
        <dbReference type="EMBL" id="EDS75226.1"/>
    </source>
</evidence>
<accession>B1C1H1</accession>
<reference evidence="3" key="2">
    <citation type="submission" date="2014-06" db="EMBL/GenBank/DDBJ databases">
        <title>Draft genome sequence of Clostridium spiroforme (DSM 1552).</title>
        <authorList>
            <person name="Sudarsanam P."/>
            <person name="Ley R."/>
            <person name="Guruge J."/>
            <person name="Turnbaugh P.J."/>
            <person name="Mahowald M."/>
            <person name="Liep D."/>
            <person name="Gordon J."/>
        </authorList>
    </citation>
    <scope>NUCLEOTIDE SEQUENCE</scope>
    <source>
        <strain evidence="3">DSM 1552</strain>
    </source>
</reference>
<dbReference type="AlphaFoldDB" id="B1C1H1"/>
<dbReference type="SMART" id="SM00530">
    <property type="entry name" value="HTH_XRE"/>
    <property type="match status" value="1"/>
</dbReference>
<proteinExistence type="predicted"/>
<dbReference type="CDD" id="cd02209">
    <property type="entry name" value="cupin_XRE_C"/>
    <property type="match status" value="1"/>
</dbReference>
<dbReference type="InterPro" id="IPR001387">
    <property type="entry name" value="Cro/C1-type_HTH"/>
</dbReference>
<dbReference type="GO" id="GO:0003700">
    <property type="term" value="F:DNA-binding transcription factor activity"/>
    <property type="evidence" value="ECO:0007669"/>
    <property type="project" value="TreeGrafter"/>
</dbReference>
<keyword evidence="4" id="KW-1185">Reference proteome</keyword>
<evidence type="ECO:0000259" key="2">
    <source>
        <dbReference type="PROSITE" id="PS50943"/>
    </source>
</evidence>
<dbReference type="Gene3D" id="1.10.260.40">
    <property type="entry name" value="lambda repressor-like DNA-binding domains"/>
    <property type="match status" value="1"/>
</dbReference>
<comment type="caution">
    <text evidence="3">The sequence shown here is derived from an EMBL/GenBank/DDBJ whole genome shotgun (WGS) entry which is preliminary data.</text>
</comment>
<name>B1C1H1_9FIRM</name>
<dbReference type="GO" id="GO:0005829">
    <property type="term" value="C:cytosol"/>
    <property type="evidence" value="ECO:0007669"/>
    <property type="project" value="TreeGrafter"/>
</dbReference>
<dbReference type="InterPro" id="IPR014710">
    <property type="entry name" value="RmlC-like_jellyroll"/>
</dbReference>